<name>A0A6J5L5Y0_9CAUD</name>
<organism evidence="1">
    <name type="scientific">uncultured Caudovirales phage</name>
    <dbReference type="NCBI Taxonomy" id="2100421"/>
    <lineage>
        <taxon>Viruses</taxon>
        <taxon>Duplodnaviria</taxon>
        <taxon>Heunggongvirae</taxon>
        <taxon>Uroviricota</taxon>
        <taxon>Caudoviricetes</taxon>
        <taxon>Peduoviridae</taxon>
        <taxon>Maltschvirus</taxon>
        <taxon>Maltschvirus maltsch</taxon>
    </lineage>
</organism>
<dbReference type="EMBL" id="LR796219">
    <property type="protein sequence ID" value="CAB4128517.1"/>
    <property type="molecule type" value="Genomic_DNA"/>
</dbReference>
<evidence type="ECO:0000313" key="2">
    <source>
        <dbReference type="EMBL" id="CAB4134169.1"/>
    </source>
</evidence>
<sequence length="69" mass="7927">MIKKLQGGLIKLGYNDFIIENDVLIYPKPTISVRGVKRYNDELLIVAIHKHGLRSVIESMYNNKIILCL</sequence>
<proteinExistence type="predicted"/>
<reference evidence="1" key="1">
    <citation type="submission" date="2020-04" db="EMBL/GenBank/DDBJ databases">
        <authorList>
            <person name="Chiriac C."/>
            <person name="Salcher M."/>
            <person name="Ghai R."/>
            <person name="Kavagutti S V."/>
        </authorList>
    </citation>
    <scope>NUCLEOTIDE SEQUENCE</scope>
</reference>
<evidence type="ECO:0000313" key="1">
    <source>
        <dbReference type="EMBL" id="CAB4128517.1"/>
    </source>
</evidence>
<dbReference type="EMBL" id="LR796281">
    <property type="protein sequence ID" value="CAB4134169.1"/>
    <property type="molecule type" value="Genomic_DNA"/>
</dbReference>
<gene>
    <name evidence="1" type="ORF">UFOVP104_45</name>
    <name evidence="2" type="ORF">UFOVP271_25</name>
</gene>
<accession>A0A6J5L5Y0</accession>
<protein>
    <submittedName>
        <fullName evidence="1">Uncharacterized protein</fullName>
    </submittedName>
</protein>